<sequence>MLNFNGGTTISGTSLTPLGFYAGYLLMQSGNFWFAISFLFLTGLYLVIVMTTLCRYIINYRRNKYVLLSGNA</sequence>
<comment type="caution">
    <text evidence="2">The sequence shown here is derived from an EMBL/GenBank/DDBJ whole genome shotgun (WGS) entry which is preliminary data.</text>
</comment>
<keyword evidence="1" id="KW-1133">Transmembrane helix</keyword>
<evidence type="ECO:0000313" key="2">
    <source>
        <dbReference type="EMBL" id="OGG51405.1"/>
    </source>
</evidence>
<keyword evidence="1" id="KW-0472">Membrane</keyword>
<accession>A0A1F6CQJ8</accession>
<dbReference type="AlphaFoldDB" id="A0A1F6CQJ8"/>
<evidence type="ECO:0000256" key="1">
    <source>
        <dbReference type="SAM" id="Phobius"/>
    </source>
</evidence>
<protein>
    <submittedName>
        <fullName evidence="2">Uncharacterized protein</fullName>
    </submittedName>
</protein>
<organism evidence="2 3">
    <name type="scientific">Candidatus Kaiserbacteria bacterium RIFCSPHIGHO2_01_FULL_54_36b</name>
    <dbReference type="NCBI Taxonomy" id="1798483"/>
    <lineage>
        <taxon>Bacteria</taxon>
        <taxon>Candidatus Kaiseribacteriota</taxon>
    </lineage>
</organism>
<dbReference type="EMBL" id="MFKW01000029">
    <property type="protein sequence ID" value="OGG51405.1"/>
    <property type="molecule type" value="Genomic_DNA"/>
</dbReference>
<dbReference type="Proteomes" id="UP000176445">
    <property type="component" value="Unassembled WGS sequence"/>
</dbReference>
<name>A0A1F6CQJ8_9BACT</name>
<reference evidence="2 3" key="1">
    <citation type="journal article" date="2016" name="Nat. Commun.">
        <title>Thousands of microbial genomes shed light on interconnected biogeochemical processes in an aquifer system.</title>
        <authorList>
            <person name="Anantharaman K."/>
            <person name="Brown C.T."/>
            <person name="Hug L.A."/>
            <person name="Sharon I."/>
            <person name="Castelle C.J."/>
            <person name="Probst A.J."/>
            <person name="Thomas B.C."/>
            <person name="Singh A."/>
            <person name="Wilkins M.J."/>
            <person name="Karaoz U."/>
            <person name="Brodie E.L."/>
            <person name="Williams K.H."/>
            <person name="Hubbard S.S."/>
            <person name="Banfield J.F."/>
        </authorList>
    </citation>
    <scope>NUCLEOTIDE SEQUENCE [LARGE SCALE GENOMIC DNA]</scope>
</reference>
<gene>
    <name evidence="2" type="ORF">A2704_03490</name>
</gene>
<feature type="transmembrane region" description="Helical" evidence="1">
    <location>
        <begin position="32"/>
        <end position="58"/>
    </location>
</feature>
<evidence type="ECO:0000313" key="3">
    <source>
        <dbReference type="Proteomes" id="UP000176445"/>
    </source>
</evidence>
<proteinExistence type="predicted"/>
<keyword evidence="1" id="KW-0812">Transmembrane</keyword>